<dbReference type="InterPro" id="IPR001789">
    <property type="entry name" value="Sig_transdc_resp-reg_receiver"/>
</dbReference>
<dbReference type="SMART" id="SM00862">
    <property type="entry name" value="Trans_reg_C"/>
    <property type="match status" value="1"/>
</dbReference>
<dbReference type="Pfam" id="PF00486">
    <property type="entry name" value="Trans_reg_C"/>
    <property type="match status" value="1"/>
</dbReference>
<dbReference type="AlphaFoldDB" id="A0A517MQS6"/>
<evidence type="ECO:0000256" key="7">
    <source>
        <dbReference type="PROSITE-ProRule" id="PRU01091"/>
    </source>
</evidence>
<feature type="domain" description="Response regulatory" evidence="8">
    <location>
        <begin position="6"/>
        <end position="120"/>
    </location>
</feature>
<evidence type="ECO:0000256" key="5">
    <source>
        <dbReference type="ARBA" id="ARBA00023163"/>
    </source>
</evidence>
<dbReference type="GO" id="GO:0006355">
    <property type="term" value="P:regulation of DNA-templated transcription"/>
    <property type="evidence" value="ECO:0007669"/>
    <property type="project" value="InterPro"/>
</dbReference>
<dbReference type="Gene3D" id="3.40.50.2300">
    <property type="match status" value="1"/>
</dbReference>
<dbReference type="GO" id="GO:0032993">
    <property type="term" value="C:protein-DNA complex"/>
    <property type="evidence" value="ECO:0007669"/>
    <property type="project" value="TreeGrafter"/>
</dbReference>
<name>A0A517MQS6_9BACT</name>
<feature type="modified residue" description="4-aspartylphosphate" evidence="6">
    <location>
        <position position="55"/>
    </location>
</feature>
<dbReference type="InterPro" id="IPR011006">
    <property type="entry name" value="CheY-like_superfamily"/>
</dbReference>
<protein>
    <submittedName>
        <fullName evidence="10">Transcriptional regulatory protein CusR</fullName>
    </submittedName>
</protein>
<evidence type="ECO:0000256" key="1">
    <source>
        <dbReference type="ARBA" id="ARBA00022553"/>
    </source>
</evidence>
<keyword evidence="1 6" id="KW-0597">Phosphoprotein</keyword>
<evidence type="ECO:0000256" key="6">
    <source>
        <dbReference type="PROSITE-ProRule" id="PRU00169"/>
    </source>
</evidence>
<dbReference type="RefSeq" id="WP_145057451.1">
    <property type="nucleotide sequence ID" value="NZ_CP036263.1"/>
</dbReference>
<feature type="domain" description="OmpR/PhoB-type" evidence="9">
    <location>
        <begin position="128"/>
        <end position="232"/>
    </location>
</feature>
<dbReference type="Gene3D" id="1.10.10.10">
    <property type="entry name" value="Winged helix-like DNA-binding domain superfamily/Winged helix DNA-binding domain"/>
    <property type="match status" value="1"/>
</dbReference>
<evidence type="ECO:0000256" key="4">
    <source>
        <dbReference type="ARBA" id="ARBA00023125"/>
    </source>
</evidence>
<dbReference type="FunFam" id="3.40.50.2300:FF:000001">
    <property type="entry name" value="DNA-binding response regulator PhoB"/>
    <property type="match status" value="1"/>
</dbReference>
<dbReference type="GO" id="GO:0000156">
    <property type="term" value="F:phosphorelay response regulator activity"/>
    <property type="evidence" value="ECO:0007669"/>
    <property type="project" value="TreeGrafter"/>
</dbReference>
<keyword evidence="11" id="KW-1185">Reference proteome</keyword>
<reference evidence="10 11" key="1">
    <citation type="submission" date="2019-02" db="EMBL/GenBank/DDBJ databases">
        <title>Deep-cultivation of Planctomycetes and their phenomic and genomic characterization uncovers novel biology.</title>
        <authorList>
            <person name="Wiegand S."/>
            <person name="Jogler M."/>
            <person name="Boedeker C."/>
            <person name="Pinto D."/>
            <person name="Vollmers J."/>
            <person name="Rivas-Marin E."/>
            <person name="Kohn T."/>
            <person name="Peeters S.H."/>
            <person name="Heuer A."/>
            <person name="Rast P."/>
            <person name="Oberbeckmann S."/>
            <person name="Bunk B."/>
            <person name="Jeske O."/>
            <person name="Meyerdierks A."/>
            <person name="Storesund J.E."/>
            <person name="Kallscheuer N."/>
            <person name="Luecker S."/>
            <person name="Lage O.M."/>
            <person name="Pohl T."/>
            <person name="Merkel B.J."/>
            <person name="Hornburger P."/>
            <person name="Mueller R.-W."/>
            <person name="Bruemmer F."/>
            <person name="Labrenz M."/>
            <person name="Spormann A.M."/>
            <person name="Op den Camp H."/>
            <person name="Overmann J."/>
            <person name="Amann R."/>
            <person name="Jetten M.S.M."/>
            <person name="Mascher T."/>
            <person name="Medema M.H."/>
            <person name="Devos D.P."/>
            <person name="Kaster A.-K."/>
            <person name="Ovreas L."/>
            <person name="Rohde M."/>
            <person name="Galperin M.Y."/>
            <person name="Jogler C."/>
        </authorList>
    </citation>
    <scope>NUCLEOTIDE SEQUENCE [LARGE SCALE GENOMIC DNA]</scope>
    <source>
        <strain evidence="10 11">HG15A2</strain>
    </source>
</reference>
<evidence type="ECO:0000313" key="11">
    <source>
        <dbReference type="Proteomes" id="UP000319852"/>
    </source>
</evidence>
<dbReference type="GO" id="GO:0005829">
    <property type="term" value="C:cytosol"/>
    <property type="evidence" value="ECO:0007669"/>
    <property type="project" value="TreeGrafter"/>
</dbReference>
<dbReference type="PROSITE" id="PS51755">
    <property type="entry name" value="OMPR_PHOB"/>
    <property type="match status" value="1"/>
</dbReference>
<evidence type="ECO:0000256" key="2">
    <source>
        <dbReference type="ARBA" id="ARBA00023012"/>
    </source>
</evidence>
<proteinExistence type="predicted"/>
<accession>A0A517MQS6</accession>
<keyword evidence="5" id="KW-0804">Transcription</keyword>
<dbReference type="PANTHER" id="PTHR48111:SF40">
    <property type="entry name" value="PHOSPHATE REGULON TRANSCRIPTIONAL REGULATORY PROTEIN PHOB"/>
    <property type="match status" value="1"/>
</dbReference>
<dbReference type="PANTHER" id="PTHR48111">
    <property type="entry name" value="REGULATOR OF RPOS"/>
    <property type="match status" value="1"/>
</dbReference>
<sequence>MNPTQRVLIIEDDPTLLRGLSDNFASAGFEVETASDGQAGLAQVLAQPPDIVVLDIMLPLLNGYDLCQRVRQAKLDLPILMLTAKGQEEEIVRGLELGADDYMTKPFGIRELLARVQRLLRRQAGDTPEVVEIGAAVFNRVSQKLTRDGAEISLTRKEYLLLEFFVSQTHRALTRREIMDQVWGRSLIVSGRSVDRCVATLRSKIEPQPGKPQPSKPQFIHTIRDVGYRFELP</sequence>
<dbReference type="CDD" id="cd17574">
    <property type="entry name" value="REC_OmpR"/>
    <property type="match status" value="1"/>
</dbReference>
<dbReference type="InterPro" id="IPR039420">
    <property type="entry name" value="WalR-like"/>
</dbReference>
<feature type="DNA-binding region" description="OmpR/PhoB-type" evidence="7">
    <location>
        <begin position="128"/>
        <end position="232"/>
    </location>
</feature>
<dbReference type="Gene3D" id="6.10.250.690">
    <property type="match status" value="1"/>
</dbReference>
<dbReference type="EMBL" id="CP036263">
    <property type="protein sequence ID" value="QDS97238.1"/>
    <property type="molecule type" value="Genomic_DNA"/>
</dbReference>
<gene>
    <name evidence="10" type="primary">cusR</name>
    <name evidence="10" type="ORF">HG15A2_04990</name>
</gene>
<dbReference type="Pfam" id="PF00072">
    <property type="entry name" value="Response_reg"/>
    <property type="match status" value="1"/>
</dbReference>
<dbReference type="SUPFAM" id="SSF52172">
    <property type="entry name" value="CheY-like"/>
    <property type="match status" value="1"/>
</dbReference>
<evidence type="ECO:0000259" key="9">
    <source>
        <dbReference type="PROSITE" id="PS51755"/>
    </source>
</evidence>
<keyword evidence="3" id="KW-0805">Transcription regulation</keyword>
<dbReference type="InterPro" id="IPR036388">
    <property type="entry name" value="WH-like_DNA-bd_sf"/>
</dbReference>
<keyword evidence="2" id="KW-0902">Two-component regulatory system</keyword>
<organism evidence="10 11">
    <name type="scientific">Adhaeretor mobilis</name>
    <dbReference type="NCBI Taxonomy" id="1930276"/>
    <lineage>
        <taxon>Bacteria</taxon>
        <taxon>Pseudomonadati</taxon>
        <taxon>Planctomycetota</taxon>
        <taxon>Planctomycetia</taxon>
        <taxon>Pirellulales</taxon>
        <taxon>Lacipirellulaceae</taxon>
        <taxon>Adhaeretor</taxon>
    </lineage>
</organism>
<dbReference type="CDD" id="cd00383">
    <property type="entry name" value="trans_reg_C"/>
    <property type="match status" value="1"/>
</dbReference>
<dbReference type="Proteomes" id="UP000319852">
    <property type="component" value="Chromosome"/>
</dbReference>
<evidence type="ECO:0000313" key="10">
    <source>
        <dbReference type="EMBL" id="QDS97238.1"/>
    </source>
</evidence>
<dbReference type="InterPro" id="IPR001867">
    <property type="entry name" value="OmpR/PhoB-type_DNA-bd"/>
</dbReference>
<dbReference type="PROSITE" id="PS50110">
    <property type="entry name" value="RESPONSE_REGULATORY"/>
    <property type="match status" value="1"/>
</dbReference>
<dbReference type="OrthoDB" id="272875at2"/>
<evidence type="ECO:0000256" key="3">
    <source>
        <dbReference type="ARBA" id="ARBA00023015"/>
    </source>
</evidence>
<dbReference type="SMART" id="SM00448">
    <property type="entry name" value="REC"/>
    <property type="match status" value="1"/>
</dbReference>
<dbReference type="KEGG" id="amob:HG15A2_04990"/>
<keyword evidence="4 7" id="KW-0238">DNA-binding</keyword>
<evidence type="ECO:0000259" key="8">
    <source>
        <dbReference type="PROSITE" id="PS50110"/>
    </source>
</evidence>
<dbReference type="GO" id="GO:0000976">
    <property type="term" value="F:transcription cis-regulatory region binding"/>
    <property type="evidence" value="ECO:0007669"/>
    <property type="project" value="TreeGrafter"/>
</dbReference>